<keyword evidence="1" id="KW-1133">Transmembrane helix</keyword>
<protein>
    <submittedName>
        <fullName evidence="2">NnrS family protein</fullName>
    </submittedName>
</protein>
<dbReference type="InterPro" id="IPR010266">
    <property type="entry name" value="NnrS"/>
</dbReference>
<proteinExistence type="predicted"/>
<keyword evidence="3" id="KW-1185">Reference proteome</keyword>
<feature type="transmembrane region" description="Helical" evidence="1">
    <location>
        <begin position="307"/>
        <end position="326"/>
    </location>
</feature>
<feature type="transmembrane region" description="Helical" evidence="1">
    <location>
        <begin position="146"/>
        <end position="167"/>
    </location>
</feature>
<feature type="transmembrane region" description="Helical" evidence="1">
    <location>
        <begin position="338"/>
        <end position="361"/>
    </location>
</feature>
<reference evidence="2 3" key="1">
    <citation type="journal article" date="2011" name="Front. Microbiol.">
        <title>Genomic signatures of strain selection and enhancement in Bacillus atrophaeus var. globigii, a historical biowarfare simulant.</title>
        <authorList>
            <person name="Gibbons H.S."/>
            <person name="Broomall S.M."/>
            <person name="McNew L.A."/>
            <person name="Daligault H."/>
            <person name="Chapman C."/>
            <person name="Bruce D."/>
            <person name="Karavis M."/>
            <person name="Krepps M."/>
            <person name="McGregor P.A."/>
            <person name="Hong C."/>
            <person name="Park K.H."/>
            <person name="Akmal A."/>
            <person name="Feldman A."/>
            <person name="Lin J.S."/>
            <person name="Chang W.E."/>
            <person name="Higgs B.W."/>
            <person name="Demirev P."/>
            <person name="Lindquist J."/>
            <person name="Liem A."/>
            <person name="Fochler E."/>
            <person name="Read T.D."/>
            <person name="Tapia R."/>
            <person name="Johnson S."/>
            <person name="Bishop-Lilly K.A."/>
            <person name="Detter C."/>
            <person name="Han C."/>
            <person name="Sozhamannan S."/>
            <person name="Rosenzweig C.N."/>
            <person name="Skowronski E.W."/>
        </authorList>
    </citation>
    <scope>NUCLEOTIDE SEQUENCE [LARGE SCALE GENOMIC DNA]</scope>
    <source>
        <strain evidence="2 3">CL-SP19</strain>
    </source>
</reference>
<evidence type="ECO:0000313" key="2">
    <source>
        <dbReference type="EMBL" id="RUO76084.1"/>
    </source>
</evidence>
<organism evidence="2 3">
    <name type="scientific">Idiomarina seosinensis</name>
    <dbReference type="NCBI Taxonomy" id="281739"/>
    <lineage>
        <taxon>Bacteria</taxon>
        <taxon>Pseudomonadati</taxon>
        <taxon>Pseudomonadota</taxon>
        <taxon>Gammaproteobacteria</taxon>
        <taxon>Alteromonadales</taxon>
        <taxon>Idiomarinaceae</taxon>
        <taxon>Idiomarina</taxon>
    </lineage>
</organism>
<comment type="caution">
    <text evidence="2">The sequence shown here is derived from an EMBL/GenBank/DDBJ whole genome shotgun (WGS) entry which is preliminary data.</text>
</comment>
<evidence type="ECO:0000313" key="3">
    <source>
        <dbReference type="Proteomes" id="UP000287908"/>
    </source>
</evidence>
<name>A0A432ZDW2_9GAMM</name>
<dbReference type="Proteomes" id="UP000287908">
    <property type="component" value="Unassembled WGS sequence"/>
</dbReference>
<dbReference type="EMBL" id="PIQF01000002">
    <property type="protein sequence ID" value="RUO76084.1"/>
    <property type="molecule type" value="Genomic_DNA"/>
</dbReference>
<feature type="transmembrane region" description="Helical" evidence="1">
    <location>
        <begin position="173"/>
        <end position="192"/>
    </location>
</feature>
<feature type="transmembrane region" description="Helical" evidence="1">
    <location>
        <begin position="62"/>
        <end position="79"/>
    </location>
</feature>
<keyword evidence="1" id="KW-0812">Transmembrane</keyword>
<feature type="transmembrane region" description="Helical" evidence="1">
    <location>
        <begin position="239"/>
        <end position="260"/>
    </location>
</feature>
<dbReference type="Pfam" id="PF05940">
    <property type="entry name" value="NnrS"/>
    <property type="match status" value="1"/>
</dbReference>
<dbReference type="RefSeq" id="WP_126784807.1">
    <property type="nucleotide sequence ID" value="NZ_PIQF01000002.1"/>
</dbReference>
<feature type="transmembrane region" description="Helical" evidence="1">
    <location>
        <begin position="272"/>
        <end position="295"/>
    </location>
</feature>
<dbReference type="OrthoDB" id="9770040at2"/>
<accession>A0A432ZDW2</accession>
<feature type="transmembrane region" description="Helical" evidence="1">
    <location>
        <begin position="367"/>
        <end position="387"/>
    </location>
</feature>
<evidence type="ECO:0000256" key="1">
    <source>
        <dbReference type="SAM" id="Phobius"/>
    </source>
</evidence>
<gene>
    <name evidence="2" type="ORF">CWI81_08185</name>
</gene>
<feature type="transmembrane region" description="Helical" evidence="1">
    <location>
        <begin position="91"/>
        <end position="109"/>
    </location>
</feature>
<feature type="transmembrane region" description="Helical" evidence="1">
    <location>
        <begin position="23"/>
        <end position="50"/>
    </location>
</feature>
<feature type="transmembrane region" description="Helical" evidence="1">
    <location>
        <begin position="213"/>
        <end position="233"/>
    </location>
</feature>
<feature type="transmembrane region" description="Helical" evidence="1">
    <location>
        <begin position="115"/>
        <end position="134"/>
    </location>
</feature>
<dbReference type="AlphaFoldDB" id="A0A432ZDW2"/>
<keyword evidence="1" id="KW-0472">Membrane</keyword>
<sequence length="400" mass="44118">MQVTHQQREMAIAPILRQAYRPLFLLGAAFSAVAILLWGLALLGTISLPVYGNILFWHSHEMLYGFVVAIVLGFLLTAVQNWTGLRAPHGPTLLILALLWSAGRLVMLFGQGLPWWLVITVDVAVLPVAAVLFARLVLKANQTRNLFFIPILLLLAVTSALMHAGLALNQYEWQVLGAYSGIFLVTLLMVIIGGRVMPMFTANGTMTPKVAPILWLDRLSVGSVWAIFIVHFFNLTLFIPDLCLGVLFAAAAVANAVRAARWKFWLTWRVPLLWSLHIGYWFIPLGFGLLAAHYWGADLSRSTAMHALTAGAMGNMILAMMARVSLGHSGRPLKPKPIMSVAFLLMAVAAILRVIFVSVWPELTIDWLLWSSVSWAVALAIFVVVYFKIFITPRADGNPG</sequence>